<reference evidence="3 4" key="1">
    <citation type="submission" date="2015-11" db="EMBL/GenBank/DDBJ databases">
        <authorList>
            <person name="Lin W."/>
        </authorList>
    </citation>
    <scope>NUCLEOTIDE SEQUENCE [LARGE SCALE GENOMIC DNA]</scope>
    <source>
        <strain evidence="3 4">HCH-1</strain>
    </source>
</reference>
<dbReference type="Pfam" id="PF13411">
    <property type="entry name" value="MerR_1"/>
    <property type="match status" value="1"/>
</dbReference>
<evidence type="ECO:0000313" key="3">
    <source>
        <dbReference type="EMBL" id="KWT90165.1"/>
    </source>
</evidence>
<dbReference type="InterPro" id="IPR047057">
    <property type="entry name" value="MerR_fam"/>
</dbReference>
<dbReference type="PANTHER" id="PTHR30204">
    <property type="entry name" value="REDOX-CYCLING DRUG-SENSING TRANSCRIPTIONAL ACTIVATOR SOXR"/>
    <property type="match status" value="1"/>
</dbReference>
<dbReference type="SUPFAM" id="SSF46955">
    <property type="entry name" value="Putative DNA-binding domain"/>
    <property type="match status" value="1"/>
</dbReference>
<evidence type="ECO:0000313" key="4">
    <source>
        <dbReference type="Proteomes" id="UP000060487"/>
    </source>
</evidence>
<dbReference type="PANTHER" id="PTHR30204:SF15">
    <property type="entry name" value="BLL5018 PROTEIN"/>
    <property type="match status" value="1"/>
</dbReference>
<evidence type="ECO:0000259" key="2">
    <source>
        <dbReference type="PROSITE" id="PS50937"/>
    </source>
</evidence>
<protein>
    <submittedName>
        <fullName evidence="3">MerR family transcriptional regulator</fullName>
    </submittedName>
</protein>
<feature type="domain" description="HTH merR-type" evidence="2">
    <location>
        <begin position="21"/>
        <end position="91"/>
    </location>
</feature>
<dbReference type="InterPro" id="IPR000551">
    <property type="entry name" value="MerR-type_HTH_dom"/>
</dbReference>
<dbReference type="Proteomes" id="UP000060487">
    <property type="component" value="Unassembled WGS sequence"/>
</dbReference>
<comment type="caution">
    <text evidence="3">The sequence shown here is derived from an EMBL/GenBank/DDBJ whole genome shotgun (WGS) entry which is preliminary data.</text>
</comment>
<accession>A0ABR5SHY2</accession>
<keyword evidence="1" id="KW-0238">DNA-binding</keyword>
<name>A0ABR5SHY2_9BACT</name>
<keyword evidence="4" id="KW-1185">Reference proteome</keyword>
<gene>
    <name evidence="3" type="ORF">ASN18_1171</name>
</gene>
<dbReference type="CDD" id="cd04765">
    <property type="entry name" value="HTH_MlrA-like_sg2"/>
    <property type="match status" value="1"/>
</dbReference>
<dbReference type="RefSeq" id="WP_085051815.1">
    <property type="nucleotide sequence ID" value="NZ_LNQR01000036.1"/>
</dbReference>
<dbReference type="PROSITE" id="PS50937">
    <property type="entry name" value="HTH_MERR_2"/>
    <property type="match status" value="1"/>
</dbReference>
<organism evidence="3 4">
    <name type="scientific">Candidatus Magnetominusculus xianensis</name>
    <dbReference type="NCBI Taxonomy" id="1748249"/>
    <lineage>
        <taxon>Bacteria</taxon>
        <taxon>Pseudomonadati</taxon>
        <taxon>Nitrospirota</taxon>
        <taxon>Nitrospiria</taxon>
        <taxon>Nitrospirales</taxon>
        <taxon>Nitrospiraceae</taxon>
        <taxon>Candidatus Magnetominusculus</taxon>
    </lineage>
</organism>
<dbReference type="SMART" id="SM00422">
    <property type="entry name" value="HTH_MERR"/>
    <property type="match status" value="1"/>
</dbReference>
<dbReference type="InterPro" id="IPR009061">
    <property type="entry name" value="DNA-bd_dom_put_sf"/>
</dbReference>
<dbReference type="Gene3D" id="1.10.1660.10">
    <property type="match status" value="1"/>
</dbReference>
<dbReference type="EMBL" id="LNQR01000036">
    <property type="protein sequence ID" value="KWT90165.1"/>
    <property type="molecule type" value="Genomic_DNA"/>
</dbReference>
<evidence type="ECO:0000256" key="1">
    <source>
        <dbReference type="ARBA" id="ARBA00023125"/>
    </source>
</evidence>
<proteinExistence type="predicted"/>
<sequence>MIKPQAANSGKKAEDTPHKLFYKIGEVSRLTSLEPYVLRYWETEFGFLKPRKGKSKQRMYQKKDIEMLLEIKRLLYDERFTIEGVRKKLSGKFEEEIDSVVVEVKEPETAAHTTAKQRIENVKSRLRELQLILRK</sequence>